<keyword evidence="1" id="KW-0472">Membrane</keyword>
<protein>
    <submittedName>
        <fullName evidence="2">Uncharacterized protein</fullName>
    </submittedName>
</protein>
<keyword evidence="1" id="KW-0812">Transmembrane</keyword>
<feature type="transmembrane region" description="Helical" evidence="1">
    <location>
        <begin position="58"/>
        <end position="79"/>
    </location>
</feature>
<evidence type="ECO:0000313" key="3">
    <source>
        <dbReference type="Proteomes" id="UP000277999"/>
    </source>
</evidence>
<sequence length="86" mass="10141">MLVVSIVHKYYCNFFIFALLEIGTSVLGNTIIFRMFSLIPYFIFLITIYFSIKHYKLGYSLIIASIAWVIIAIILIALWNRFKIRQ</sequence>
<organism evidence="2 3">
    <name type="scientific">Clostridium autoethanogenum</name>
    <dbReference type="NCBI Taxonomy" id="84023"/>
    <lineage>
        <taxon>Bacteria</taxon>
        <taxon>Bacillati</taxon>
        <taxon>Bacillota</taxon>
        <taxon>Clostridia</taxon>
        <taxon>Eubacteriales</taxon>
        <taxon>Clostridiaceae</taxon>
        <taxon>Clostridium</taxon>
    </lineage>
</organism>
<keyword evidence="1" id="KW-1133">Transmembrane helix</keyword>
<accession>A0A3M0SFI7</accession>
<evidence type="ECO:0000313" key="2">
    <source>
        <dbReference type="EMBL" id="RMC96651.1"/>
    </source>
</evidence>
<dbReference type="Pfam" id="PF06942">
    <property type="entry name" value="GlpM"/>
    <property type="match status" value="1"/>
</dbReference>
<reference evidence="2 3" key="1">
    <citation type="submission" date="2018-10" db="EMBL/GenBank/DDBJ databases">
        <title>Genome-centric metagenomics revealed C2 chemical producing, CO utilizing Clostridium with novel acetogenic gene cluster.</title>
        <authorList>
            <person name="Kang H."/>
            <person name="Park B."/>
            <person name="Choi I.G."/>
            <person name="Chang I.S."/>
        </authorList>
    </citation>
    <scope>NUCLEOTIDE SEQUENCE [LARGE SCALE GENOMIC DNA]</scope>
    <source>
        <strain evidence="2 3">H21-9</strain>
    </source>
</reference>
<dbReference type="InterPro" id="IPR009707">
    <property type="entry name" value="GlpM/YdgC"/>
</dbReference>
<evidence type="ECO:0000256" key="1">
    <source>
        <dbReference type="SAM" id="Phobius"/>
    </source>
</evidence>
<feature type="transmembrane region" description="Helical" evidence="1">
    <location>
        <begin position="31"/>
        <end position="52"/>
    </location>
</feature>
<name>A0A3M0SFI7_9CLOT</name>
<dbReference type="EMBL" id="RFAQ01000061">
    <property type="protein sequence ID" value="RMC96651.1"/>
    <property type="molecule type" value="Genomic_DNA"/>
</dbReference>
<gene>
    <name evidence="2" type="ORF">D9O40_15640</name>
</gene>
<dbReference type="AlphaFoldDB" id="A0A3M0SFI7"/>
<proteinExistence type="predicted"/>
<dbReference type="Proteomes" id="UP000277999">
    <property type="component" value="Unassembled WGS sequence"/>
</dbReference>
<comment type="caution">
    <text evidence="2">The sequence shown here is derived from an EMBL/GenBank/DDBJ whole genome shotgun (WGS) entry which is preliminary data.</text>
</comment>
<feature type="transmembrane region" description="Helical" evidence="1">
    <location>
        <begin position="6"/>
        <end position="24"/>
    </location>
</feature>